<dbReference type="KEGG" id="minf:MESINF_0330"/>
<proteinExistence type="inferred from homology"/>
<dbReference type="PANTHER" id="PTHR43330:SF27">
    <property type="entry name" value="METHIONINE AMINOPEPTIDASE"/>
    <property type="match status" value="1"/>
</dbReference>
<evidence type="ECO:0000256" key="5">
    <source>
        <dbReference type="ARBA" id="ARBA00022801"/>
    </source>
</evidence>
<dbReference type="CDD" id="cd01086">
    <property type="entry name" value="MetAP1"/>
    <property type="match status" value="1"/>
</dbReference>
<protein>
    <recommendedName>
        <fullName evidence="6 7">Methionine aminopeptidase</fullName>
        <shortName evidence="6">MAP</shortName>
        <shortName evidence="6">MetAP</shortName>
        <ecNumber evidence="6 7">3.4.11.18</ecNumber>
    </recommendedName>
    <alternativeName>
        <fullName evidence="6">Peptidase M</fullName>
    </alternativeName>
</protein>
<comment type="similarity">
    <text evidence="6">Belongs to the peptidase M24A family. Methionine aminopeptidase type 1 subfamily.</text>
</comment>
<evidence type="ECO:0000256" key="7">
    <source>
        <dbReference type="RuleBase" id="RU003653"/>
    </source>
</evidence>
<dbReference type="SUPFAM" id="SSF55920">
    <property type="entry name" value="Creatinase/aminopeptidase"/>
    <property type="match status" value="1"/>
</dbReference>
<feature type="binding site" evidence="6">
    <location>
        <position position="121"/>
    </location>
    <ligand>
        <name>a divalent metal cation</name>
        <dbReference type="ChEBI" id="CHEBI:60240"/>
        <label>2</label>
        <note>catalytic</note>
    </ligand>
</feature>
<dbReference type="PROSITE" id="PS00680">
    <property type="entry name" value="MAP_1"/>
    <property type="match status" value="1"/>
</dbReference>
<feature type="binding site" evidence="6">
    <location>
        <position position="185"/>
    </location>
    <ligand>
        <name>a divalent metal cation</name>
        <dbReference type="ChEBI" id="CHEBI:60240"/>
        <label>2</label>
        <note>catalytic</note>
    </ligand>
</feature>
<dbReference type="EMBL" id="LS974202">
    <property type="protein sequence ID" value="SSC11779.1"/>
    <property type="molecule type" value="Genomic_DNA"/>
</dbReference>
<dbReference type="InterPro" id="IPR001714">
    <property type="entry name" value="Pept_M24_MAP"/>
</dbReference>
<dbReference type="PANTHER" id="PTHR43330">
    <property type="entry name" value="METHIONINE AMINOPEPTIDASE"/>
    <property type="match status" value="1"/>
</dbReference>
<sequence length="265" mass="28877">MKWPKRFSGFWGMFDMVRLKSPEEIGKIEVAAKIVAEVLFTLSEYASVGATAYDMERVATELIAKKGGTPAFKGYGGYPYTLCVSVNEEVIHGFPLKEKVFEAGDIVSIDCGVVKDGYYGDAAKTFVVGEFLNEKDRLLLLKTEESLYEGIRMAMAGNRLGDIGNAVQTCVESAGFSVIRDYVGHGVGTSLHEDPQVANYGRKGSGMLLRVGMTLAIEPMVASGHYDVELLEDGWTAVTADGSRAAHFEHDIAIMEDGPRILSRL</sequence>
<evidence type="ECO:0000313" key="10">
    <source>
        <dbReference type="Proteomes" id="UP000250796"/>
    </source>
</evidence>
<evidence type="ECO:0000256" key="3">
    <source>
        <dbReference type="ARBA" id="ARBA00022670"/>
    </source>
</evidence>
<keyword evidence="2 6" id="KW-0031">Aminopeptidase</keyword>
<dbReference type="GO" id="GO:0004239">
    <property type="term" value="F:initiator methionyl aminopeptidase activity"/>
    <property type="evidence" value="ECO:0007669"/>
    <property type="project" value="UniProtKB-UniRule"/>
</dbReference>
<feature type="binding site" evidence="6">
    <location>
        <position position="192"/>
    </location>
    <ligand>
        <name>substrate</name>
    </ligand>
</feature>
<feature type="binding site" evidence="6">
    <location>
        <position position="92"/>
    </location>
    <ligand>
        <name>substrate</name>
    </ligand>
</feature>
<comment type="catalytic activity">
    <reaction evidence="6 7">
        <text>Release of N-terminal amino acids, preferentially methionine, from peptides and arylamides.</text>
        <dbReference type="EC" id="3.4.11.18"/>
    </reaction>
</comment>
<comment type="function">
    <text evidence="1 6">Removes the N-terminal methionine from nascent proteins. The N-terminal methionine is often cleaved when the second residue in the primary sequence is small and uncharged (Met-Ala-, Cys, Gly, Pro, Ser, Thr, or Val). Requires deformylation of the N(alpha)-formylated initiator methionine before it can be hydrolyzed.</text>
</comment>
<dbReference type="Gene3D" id="3.90.230.10">
    <property type="entry name" value="Creatinase/methionine aminopeptidase superfamily"/>
    <property type="match status" value="1"/>
</dbReference>
<dbReference type="InterPro" id="IPR000994">
    <property type="entry name" value="Pept_M24"/>
</dbReference>
<feature type="binding site" evidence="6">
    <location>
        <position position="249"/>
    </location>
    <ligand>
        <name>a divalent metal cation</name>
        <dbReference type="ChEBI" id="CHEBI:60240"/>
        <label>1</label>
    </ligand>
</feature>
<comment type="subunit">
    <text evidence="6">Monomer.</text>
</comment>
<evidence type="ECO:0000259" key="8">
    <source>
        <dbReference type="Pfam" id="PF00557"/>
    </source>
</evidence>
<dbReference type="GO" id="GO:0070006">
    <property type="term" value="F:metalloaminopeptidase activity"/>
    <property type="evidence" value="ECO:0007669"/>
    <property type="project" value="UniProtKB-UniRule"/>
</dbReference>
<dbReference type="InterPro" id="IPR036005">
    <property type="entry name" value="Creatinase/aminopeptidase-like"/>
</dbReference>
<keyword evidence="3 6" id="KW-0645">Protease</keyword>
<dbReference type="AlphaFoldDB" id="A0A7Z7LCX9"/>
<feature type="domain" description="Peptidase M24" evidence="8">
    <location>
        <begin position="27"/>
        <end position="254"/>
    </location>
</feature>
<dbReference type="EC" id="3.4.11.18" evidence="6 7"/>
<organism evidence="9 10">
    <name type="scientific">Mesotoga infera</name>
    <dbReference type="NCBI Taxonomy" id="1236046"/>
    <lineage>
        <taxon>Bacteria</taxon>
        <taxon>Thermotogati</taxon>
        <taxon>Thermotogota</taxon>
        <taxon>Thermotogae</taxon>
        <taxon>Kosmotogales</taxon>
        <taxon>Kosmotogaceae</taxon>
        <taxon>Mesotoga</taxon>
    </lineage>
</organism>
<evidence type="ECO:0000313" key="9">
    <source>
        <dbReference type="EMBL" id="SSC11779.1"/>
    </source>
</evidence>
<feature type="binding site" evidence="6">
    <location>
        <position position="218"/>
    </location>
    <ligand>
        <name>a divalent metal cation</name>
        <dbReference type="ChEBI" id="CHEBI:60240"/>
        <label>2</label>
        <note>catalytic</note>
    </ligand>
</feature>
<name>A0A7Z7LCX9_9BACT</name>
<feature type="binding site" evidence="6">
    <location>
        <position position="110"/>
    </location>
    <ligand>
        <name>a divalent metal cation</name>
        <dbReference type="ChEBI" id="CHEBI:60240"/>
        <label>1</label>
    </ligand>
</feature>
<feature type="binding site" evidence="6">
    <location>
        <position position="121"/>
    </location>
    <ligand>
        <name>a divalent metal cation</name>
        <dbReference type="ChEBI" id="CHEBI:60240"/>
        <label>1</label>
    </ligand>
</feature>
<dbReference type="GO" id="GO:0046872">
    <property type="term" value="F:metal ion binding"/>
    <property type="evidence" value="ECO:0007669"/>
    <property type="project" value="UniProtKB-UniRule"/>
</dbReference>
<comment type="cofactor">
    <cofactor evidence="6">
        <name>Co(2+)</name>
        <dbReference type="ChEBI" id="CHEBI:48828"/>
    </cofactor>
    <cofactor evidence="6">
        <name>Zn(2+)</name>
        <dbReference type="ChEBI" id="CHEBI:29105"/>
    </cofactor>
    <cofactor evidence="6">
        <name>Mn(2+)</name>
        <dbReference type="ChEBI" id="CHEBI:29035"/>
    </cofactor>
    <cofactor evidence="6">
        <name>Fe(2+)</name>
        <dbReference type="ChEBI" id="CHEBI:29033"/>
    </cofactor>
    <text evidence="6">Binds 2 divalent metal cations per subunit. Has a high-affinity and a low affinity metal-binding site. The true nature of the physiological cofactor is under debate. The enzyme is active with cobalt, zinc, manganese or divalent iron ions. Most likely, methionine aminopeptidases function as mononuclear Fe(2+)-metalloproteases under physiological conditions, and the catalytically relevant metal-binding site has been assigned to the histidine-containing high-affinity site.</text>
</comment>
<evidence type="ECO:0000256" key="1">
    <source>
        <dbReference type="ARBA" id="ARBA00002521"/>
    </source>
</evidence>
<dbReference type="Proteomes" id="UP000250796">
    <property type="component" value="Chromosome MESINF"/>
</dbReference>
<keyword evidence="5 6" id="KW-0378">Hydrolase</keyword>
<dbReference type="NCBIfam" id="TIGR00500">
    <property type="entry name" value="met_pdase_I"/>
    <property type="match status" value="1"/>
</dbReference>
<dbReference type="Pfam" id="PF00557">
    <property type="entry name" value="Peptidase_M24"/>
    <property type="match status" value="1"/>
</dbReference>
<feature type="binding site" evidence="6">
    <location>
        <position position="249"/>
    </location>
    <ligand>
        <name>a divalent metal cation</name>
        <dbReference type="ChEBI" id="CHEBI:60240"/>
        <label>2</label>
        <note>catalytic</note>
    </ligand>
</feature>
<dbReference type="HAMAP" id="MF_01974">
    <property type="entry name" value="MetAP_1"/>
    <property type="match status" value="1"/>
</dbReference>
<dbReference type="PRINTS" id="PR00599">
    <property type="entry name" value="MAPEPTIDASE"/>
</dbReference>
<dbReference type="InterPro" id="IPR002467">
    <property type="entry name" value="Pept_M24A_MAP1"/>
</dbReference>
<accession>A0A7Z7LCX9</accession>
<dbReference type="GO" id="GO:0005829">
    <property type="term" value="C:cytosol"/>
    <property type="evidence" value="ECO:0007669"/>
    <property type="project" value="TreeGrafter"/>
</dbReference>
<keyword evidence="4 6" id="KW-0479">Metal-binding</keyword>
<dbReference type="GO" id="GO:0006508">
    <property type="term" value="P:proteolysis"/>
    <property type="evidence" value="ECO:0007669"/>
    <property type="project" value="UniProtKB-KW"/>
</dbReference>
<evidence type="ECO:0000256" key="4">
    <source>
        <dbReference type="ARBA" id="ARBA00022723"/>
    </source>
</evidence>
<gene>
    <name evidence="6 9" type="primary">map</name>
    <name evidence="9" type="ORF">MESINF_0330</name>
</gene>
<keyword evidence="10" id="KW-1185">Reference proteome</keyword>
<evidence type="ECO:0000256" key="2">
    <source>
        <dbReference type="ARBA" id="ARBA00022438"/>
    </source>
</evidence>
<evidence type="ECO:0000256" key="6">
    <source>
        <dbReference type="HAMAP-Rule" id="MF_01974"/>
    </source>
</evidence>
<reference evidence="9 10" key="1">
    <citation type="submission" date="2017-01" db="EMBL/GenBank/DDBJ databases">
        <authorList>
            <person name="Erauso G."/>
        </authorList>
    </citation>
    <scope>NUCLEOTIDE SEQUENCE [LARGE SCALE GENOMIC DNA]</scope>
    <source>
        <strain evidence="9">MESINF1</strain>
    </source>
</reference>